<dbReference type="EMBL" id="KB007908">
    <property type="protein sequence ID" value="ELR20877.1"/>
    <property type="molecule type" value="Genomic_DNA"/>
</dbReference>
<dbReference type="GeneID" id="14921749"/>
<dbReference type="Gene3D" id="1.20.120.520">
    <property type="entry name" value="nmb1532 protein domain like"/>
    <property type="match status" value="1"/>
</dbReference>
<dbReference type="RefSeq" id="XP_004344620.1">
    <property type="nucleotide sequence ID" value="XM_004344570.1"/>
</dbReference>
<dbReference type="OMA" id="AVMDMGR"/>
<name>L8H6K3_ACACF</name>
<dbReference type="Pfam" id="PF01814">
    <property type="entry name" value="Hemerythrin"/>
    <property type="match status" value="1"/>
</dbReference>
<feature type="domain" description="Hemerythrin-like" evidence="1">
    <location>
        <begin position="2"/>
        <end position="113"/>
    </location>
</feature>
<dbReference type="VEuPathDB" id="AmoebaDB:ACA1_278080"/>
<evidence type="ECO:0000313" key="3">
    <source>
        <dbReference type="Proteomes" id="UP000011083"/>
    </source>
</evidence>
<evidence type="ECO:0000259" key="1">
    <source>
        <dbReference type="Pfam" id="PF01814"/>
    </source>
</evidence>
<dbReference type="OrthoDB" id="9983919at2759"/>
<reference evidence="2 3" key="1">
    <citation type="journal article" date="2013" name="Genome Biol.">
        <title>Genome of Acanthamoeba castellanii highlights extensive lateral gene transfer and early evolution of tyrosine kinase signaling.</title>
        <authorList>
            <person name="Clarke M."/>
            <person name="Lohan A.J."/>
            <person name="Liu B."/>
            <person name="Lagkouvardos I."/>
            <person name="Roy S."/>
            <person name="Zafar N."/>
            <person name="Bertelli C."/>
            <person name="Schilde C."/>
            <person name="Kianianmomeni A."/>
            <person name="Burglin T.R."/>
            <person name="Frech C."/>
            <person name="Turcotte B."/>
            <person name="Kopec K.O."/>
            <person name="Synnott J.M."/>
            <person name="Choo C."/>
            <person name="Paponov I."/>
            <person name="Finkler A."/>
            <person name="Soon Heng Tan C."/>
            <person name="Hutchins A.P."/>
            <person name="Weinmeier T."/>
            <person name="Rattei T."/>
            <person name="Chu J.S."/>
            <person name="Gimenez G."/>
            <person name="Irimia M."/>
            <person name="Rigden D.J."/>
            <person name="Fitzpatrick D.A."/>
            <person name="Lorenzo-Morales J."/>
            <person name="Bateman A."/>
            <person name="Chiu C.H."/>
            <person name="Tang P."/>
            <person name="Hegemann P."/>
            <person name="Fromm H."/>
            <person name="Raoult D."/>
            <person name="Greub G."/>
            <person name="Miranda-Saavedra D."/>
            <person name="Chen N."/>
            <person name="Nash P."/>
            <person name="Ginger M.L."/>
            <person name="Horn M."/>
            <person name="Schaap P."/>
            <person name="Caler L."/>
            <person name="Loftus B."/>
        </authorList>
    </citation>
    <scope>NUCLEOTIDE SEQUENCE [LARGE SCALE GENOMIC DNA]</scope>
    <source>
        <strain evidence="2 3">Neff</strain>
    </source>
</reference>
<evidence type="ECO:0000313" key="2">
    <source>
        <dbReference type="EMBL" id="ELR20877.1"/>
    </source>
</evidence>
<dbReference type="Proteomes" id="UP000011083">
    <property type="component" value="Unassembled WGS sequence"/>
</dbReference>
<gene>
    <name evidence="2" type="ORF">ACA1_278080</name>
</gene>
<dbReference type="PANTHER" id="PTHR35585">
    <property type="entry name" value="HHE DOMAIN PROTEIN (AFU_ORTHOLOGUE AFUA_4G00730)"/>
    <property type="match status" value="1"/>
</dbReference>
<proteinExistence type="predicted"/>
<accession>L8H6K3</accession>
<dbReference type="STRING" id="1257118.L8H6K3"/>
<dbReference type="InterPro" id="IPR012312">
    <property type="entry name" value="Hemerythrin-like"/>
</dbReference>
<dbReference type="PANTHER" id="PTHR35585:SF1">
    <property type="entry name" value="HHE DOMAIN PROTEIN (AFU_ORTHOLOGUE AFUA_4G00730)"/>
    <property type="match status" value="1"/>
</dbReference>
<dbReference type="CDD" id="cd12108">
    <property type="entry name" value="Hr-like"/>
    <property type="match status" value="1"/>
</dbReference>
<dbReference type="KEGG" id="acan:ACA1_278080"/>
<dbReference type="AlphaFoldDB" id="L8H6K3"/>
<protein>
    <submittedName>
        <fullName evidence="2">Hemerythrin hhe cation binding subfamily protein</fullName>
    </submittedName>
</protein>
<organism evidence="2 3">
    <name type="scientific">Acanthamoeba castellanii (strain ATCC 30010 / Neff)</name>
    <dbReference type="NCBI Taxonomy" id="1257118"/>
    <lineage>
        <taxon>Eukaryota</taxon>
        <taxon>Amoebozoa</taxon>
        <taxon>Discosea</taxon>
        <taxon>Longamoebia</taxon>
        <taxon>Centramoebida</taxon>
        <taxon>Acanthamoebidae</taxon>
        <taxon>Acanthamoeba</taxon>
    </lineage>
</organism>
<sequence>MKDHQKVQGMLRTVISSADSKVRKENMNQVVYELSQHAAVEEQILYPTLRHLHDDGDKMADRAIEEHLKVKKELDALDKMEVTESKFVPAVEKMSKDLDQHIKEEESEIFPILKQKLSKEDLDKMGNLLESMKTVSPTRPHPHMPATPPYNVMAGPLAAFLDRVRDLGRSFPKK</sequence>
<keyword evidence="3" id="KW-1185">Reference proteome</keyword>